<dbReference type="OMA" id="PAIDQVH"/>
<proteinExistence type="predicted"/>
<protein>
    <recommendedName>
        <fullName evidence="3">UspA domain-containing protein</fullName>
    </recommendedName>
</protein>
<dbReference type="InParanoid" id="K3W5I4"/>
<dbReference type="AlphaFoldDB" id="K3W5I4"/>
<accession>K3W5I4</accession>
<name>K3W5I4_GLOUD</name>
<dbReference type="STRING" id="431595.K3W5I4"/>
<keyword evidence="2" id="KW-1185">Reference proteome</keyword>
<dbReference type="HOGENOM" id="CLU_718602_0_0_1"/>
<evidence type="ECO:0008006" key="3">
    <source>
        <dbReference type="Google" id="ProtNLM"/>
    </source>
</evidence>
<dbReference type="EMBL" id="GL376636">
    <property type="status" value="NOT_ANNOTATED_CDS"/>
    <property type="molecule type" value="Genomic_DNA"/>
</dbReference>
<organism evidence="1 2">
    <name type="scientific">Globisporangium ultimum (strain ATCC 200006 / CBS 805.95 / DAOM BR144)</name>
    <name type="common">Pythium ultimum</name>
    <dbReference type="NCBI Taxonomy" id="431595"/>
    <lineage>
        <taxon>Eukaryota</taxon>
        <taxon>Sar</taxon>
        <taxon>Stramenopiles</taxon>
        <taxon>Oomycota</taxon>
        <taxon>Peronosporomycetes</taxon>
        <taxon>Pythiales</taxon>
        <taxon>Pythiaceae</taxon>
        <taxon>Globisporangium</taxon>
    </lineage>
</organism>
<dbReference type="Proteomes" id="UP000019132">
    <property type="component" value="Unassembled WGS sequence"/>
</dbReference>
<reference evidence="2" key="1">
    <citation type="journal article" date="2010" name="Genome Biol.">
        <title>Genome sequence of the necrotrophic plant pathogen Pythium ultimum reveals original pathogenicity mechanisms and effector repertoire.</title>
        <authorList>
            <person name="Levesque C.A."/>
            <person name="Brouwer H."/>
            <person name="Cano L."/>
            <person name="Hamilton J.P."/>
            <person name="Holt C."/>
            <person name="Huitema E."/>
            <person name="Raffaele S."/>
            <person name="Robideau G.P."/>
            <person name="Thines M."/>
            <person name="Win J."/>
            <person name="Zerillo M.M."/>
            <person name="Beakes G.W."/>
            <person name="Boore J.L."/>
            <person name="Busam D."/>
            <person name="Dumas B."/>
            <person name="Ferriera S."/>
            <person name="Fuerstenberg S.I."/>
            <person name="Gachon C.M."/>
            <person name="Gaulin E."/>
            <person name="Govers F."/>
            <person name="Grenville-Briggs L."/>
            <person name="Horner N."/>
            <person name="Hostetler J."/>
            <person name="Jiang R.H."/>
            <person name="Johnson J."/>
            <person name="Krajaejun T."/>
            <person name="Lin H."/>
            <person name="Meijer H.J."/>
            <person name="Moore B."/>
            <person name="Morris P."/>
            <person name="Phuntmart V."/>
            <person name="Puiu D."/>
            <person name="Shetty J."/>
            <person name="Stajich J.E."/>
            <person name="Tripathy S."/>
            <person name="Wawra S."/>
            <person name="van West P."/>
            <person name="Whitty B.R."/>
            <person name="Coutinho P.M."/>
            <person name="Henrissat B."/>
            <person name="Martin F."/>
            <person name="Thomas P.D."/>
            <person name="Tyler B.M."/>
            <person name="De Vries R.P."/>
            <person name="Kamoun S."/>
            <person name="Yandell M."/>
            <person name="Tisserat N."/>
            <person name="Buell C.R."/>
        </authorList>
    </citation>
    <scope>NUCLEOTIDE SEQUENCE</scope>
    <source>
        <strain evidence="2">DAOM:BR144</strain>
    </source>
</reference>
<reference evidence="1" key="3">
    <citation type="submission" date="2015-02" db="UniProtKB">
        <authorList>
            <consortium name="EnsemblProtists"/>
        </authorList>
    </citation>
    <scope>IDENTIFICATION</scope>
    <source>
        <strain evidence="1">DAOM BR144</strain>
    </source>
</reference>
<evidence type="ECO:0000313" key="2">
    <source>
        <dbReference type="Proteomes" id="UP000019132"/>
    </source>
</evidence>
<dbReference type="eggNOG" id="ENOG502S252">
    <property type="taxonomic scope" value="Eukaryota"/>
</dbReference>
<evidence type="ECO:0000313" key="1">
    <source>
        <dbReference type="EnsemblProtists" id="PYU1_T000225"/>
    </source>
</evidence>
<reference evidence="2" key="2">
    <citation type="submission" date="2010-04" db="EMBL/GenBank/DDBJ databases">
        <authorList>
            <person name="Buell R."/>
            <person name="Hamilton J."/>
            <person name="Hostetler J."/>
        </authorList>
    </citation>
    <scope>NUCLEOTIDE SEQUENCE [LARGE SCALE GENOMIC DNA]</scope>
    <source>
        <strain evidence="2">DAOM:BR144</strain>
    </source>
</reference>
<dbReference type="EnsemblProtists" id="PYU1_T000225">
    <property type="protein sequence ID" value="PYU1_T000225"/>
    <property type="gene ID" value="PYU1_G000225"/>
</dbReference>
<dbReference type="Gene3D" id="3.40.50.12370">
    <property type="match status" value="1"/>
</dbReference>
<sequence>EDARGDDDIFRSLLLDQPEQLLATVRSITPPQISEEAHEAICHVMEDAAYDPAMAARESESGLFLDLHAMLLELRRQLEAAHQENQRLLPTTSFVVGVDGSRQSYMAFTVATHLRRQGKLSILHVDEAQCASLQLPLISTDFILDEYKAHCNEFKLPANCITIERAPASDDGNGSVADRLLHTHAMDSCRGSNTSRSSNNNALHKCGANFLVLGAIGKGGPAVDQVGHVPRGVLLRMTPSDPHLLLVPPAPINSMVCKHYVFVVAVDRCSDQGMRCLNAAFKLMRTTDTLRIVHFYKPPIVGSYDNQPVAKYHDMLTTVAQTSKTLTSPARGSNSKSSNSYSVDILPLAKGSTVAESVQEYVATHNASYLIIGKAGETAAEAPAK</sequence>
<dbReference type="VEuPathDB" id="FungiDB:PYU1_G000225"/>